<dbReference type="PRINTS" id="PR00039">
    <property type="entry name" value="HTHLYSR"/>
</dbReference>
<evidence type="ECO:0000256" key="4">
    <source>
        <dbReference type="ARBA" id="ARBA00023163"/>
    </source>
</evidence>
<keyword evidence="4" id="KW-0804">Transcription</keyword>
<dbReference type="PROSITE" id="PS50931">
    <property type="entry name" value="HTH_LYSR"/>
    <property type="match status" value="1"/>
</dbReference>
<dbReference type="PANTHER" id="PTHR30126">
    <property type="entry name" value="HTH-TYPE TRANSCRIPTIONAL REGULATOR"/>
    <property type="match status" value="1"/>
</dbReference>
<dbReference type="Gene3D" id="3.40.190.10">
    <property type="entry name" value="Periplasmic binding protein-like II"/>
    <property type="match status" value="2"/>
</dbReference>
<protein>
    <submittedName>
        <fullName evidence="6">LysR family transcriptional regulator</fullName>
    </submittedName>
</protein>
<keyword evidence="3" id="KW-0238">DNA-binding</keyword>
<comment type="similarity">
    <text evidence="1">Belongs to the LysR transcriptional regulatory family.</text>
</comment>
<dbReference type="EMBL" id="JAFLVX010000011">
    <property type="protein sequence ID" value="MBO0476099.1"/>
    <property type="molecule type" value="Genomic_DNA"/>
</dbReference>
<evidence type="ECO:0000256" key="1">
    <source>
        <dbReference type="ARBA" id="ARBA00009437"/>
    </source>
</evidence>
<name>A0ABS3HQR6_9ENTE</name>
<dbReference type="InterPro" id="IPR036390">
    <property type="entry name" value="WH_DNA-bd_sf"/>
</dbReference>
<reference evidence="6 7" key="1">
    <citation type="submission" date="2021-03" db="EMBL/GenBank/DDBJ databases">
        <title>Enterococcal diversity collection.</title>
        <authorList>
            <person name="Gilmore M.S."/>
            <person name="Schwartzman J."/>
            <person name="Van Tyne D."/>
            <person name="Martin M."/>
            <person name="Earl A.M."/>
            <person name="Manson A.L."/>
            <person name="Straub T."/>
            <person name="Salamzade R."/>
            <person name="Saavedra J."/>
            <person name="Lebreton F."/>
            <person name="Prichula J."/>
            <person name="Schaufler K."/>
            <person name="Gaca A."/>
            <person name="Sgardioli B."/>
            <person name="Wagenaar J."/>
            <person name="Strong T."/>
        </authorList>
    </citation>
    <scope>NUCLEOTIDE SEQUENCE [LARGE SCALE GENOMIC DNA]</scope>
    <source>
        <strain evidence="6 7">DIV0080</strain>
    </source>
</reference>
<dbReference type="CDD" id="cd05466">
    <property type="entry name" value="PBP2_LTTR_substrate"/>
    <property type="match status" value="1"/>
</dbReference>
<keyword evidence="7" id="KW-1185">Reference proteome</keyword>
<feature type="domain" description="HTH lysR-type" evidence="5">
    <location>
        <begin position="1"/>
        <end position="58"/>
    </location>
</feature>
<organism evidence="6 7">
    <name type="scientific">Candidatus Vagococcus giribetii</name>
    <dbReference type="NCBI Taxonomy" id="2230876"/>
    <lineage>
        <taxon>Bacteria</taxon>
        <taxon>Bacillati</taxon>
        <taxon>Bacillota</taxon>
        <taxon>Bacilli</taxon>
        <taxon>Lactobacillales</taxon>
        <taxon>Enterococcaceae</taxon>
        <taxon>Vagococcus</taxon>
    </lineage>
</organism>
<evidence type="ECO:0000256" key="3">
    <source>
        <dbReference type="ARBA" id="ARBA00023125"/>
    </source>
</evidence>
<evidence type="ECO:0000259" key="5">
    <source>
        <dbReference type="PROSITE" id="PS50931"/>
    </source>
</evidence>
<evidence type="ECO:0000313" key="7">
    <source>
        <dbReference type="Proteomes" id="UP000664857"/>
    </source>
</evidence>
<accession>A0ABS3HQR6</accession>
<keyword evidence="2" id="KW-0805">Transcription regulation</keyword>
<proteinExistence type="inferred from homology"/>
<gene>
    <name evidence="6" type="ORF">DOK76_03395</name>
</gene>
<dbReference type="InterPro" id="IPR036388">
    <property type="entry name" value="WH-like_DNA-bd_sf"/>
</dbReference>
<dbReference type="InterPro" id="IPR000847">
    <property type="entry name" value="LysR_HTH_N"/>
</dbReference>
<evidence type="ECO:0000256" key="2">
    <source>
        <dbReference type="ARBA" id="ARBA00023015"/>
    </source>
</evidence>
<dbReference type="RefSeq" id="WP_206965003.1">
    <property type="nucleotide sequence ID" value="NZ_JAFLVX010000011.1"/>
</dbReference>
<dbReference type="InterPro" id="IPR005119">
    <property type="entry name" value="LysR_subst-bd"/>
</dbReference>
<dbReference type="SUPFAM" id="SSF46785">
    <property type="entry name" value="Winged helix' DNA-binding domain"/>
    <property type="match status" value="1"/>
</dbReference>
<dbReference type="Pfam" id="PF00126">
    <property type="entry name" value="HTH_1"/>
    <property type="match status" value="1"/>
</dbReference>
<dbReference type="PANTHER" id="PTHR30126:SF40">
    <property type="entry name" value="HTH-TYPE TRANSCRIPTIONAL REGULATOR GLTR"/>
    <property type="match status" value="1"/>
</dbReference>
<comment type="caution">
    <text evidence="6">The sequence shown here is derived from an EMBL/GenBank/DDBJ whole genome shotgun (WGS) entry which is preliminary data.</text>
</comment>
<dbReference type="Proteomes" id="UP000664857">
    <property type="component" value="Unassembled WGS sequence"/>
</dbReference>
<dbReference type="Gene3D" id="1.10.10.10">
    <property type="entry name" value="Winged helix-like DNA-binding domain superfamily/Winged helix DNA-binding domain"/>
    <property type="match status" value="1"/>
</dbReference>
<dbReference type="SUPFAM" id="SSF53850">
    <property type="entry name" value="Periplasmic binding protein-like II"/>
    <property type="match status" value="1"/>
</dbReference>
<evidence type="ECO:0000313" key="6">
    <source>
        <dbReference type="EMBL" id="MBO0476099.1"/>
    </source>
</evidence>
<sequence>MEFVQLKSFIKVAQLLNFSNAAEALGYSQSAVTIHIQQLEKELGVKLFERIGRKVYLSESGSLFLEDAMGLINQAEAAMMKIKTREVISGELRIGTVESLATTILTSILLEMHQEYPEVHTVVTIGTTKSLQKQLKNHEIDLMLTLDYPIYGREWIKLFERVEESAFVGSKQVVRSLPNIPNLKEIISHSFILTQGGASYRNELEGMLANENLTLIPKLEISNPDIIIDLVSQGYGLSFLPVFVIDENYHAKELEKVAYPVPTSNIQIQLIQHKNKQSLSVMQLFTEKIHDFFNQKKG</sequence>
<dbReference type="Pfam" id="PF03466">
    <property type="entry name" value="LysR_substrate"/>
    <property type="match status" value="1"/>
</dbReference>